<proteinExistence type="predicted"/>
<name>W9NFI5_FUSOX</name>
<dbReference type="EMBL" id="JH651012">
    <property type="protein sequence ID" value="EXA31528.1"/>
    <property type="molecule type" value="Genomic_DNA"/>
</dbReference>
<gene>
    <name evidence="1" type="ORF">FOVG_17150</name>
</gene>
<organism evidence="1">
    <name type="scientific">Fusarium oxysporum f. sp. pisi HDV247</name>
    <dbReference type="NCBI Taxonomy" id="1080344"/>
    <lineage>
        <taxon>Eukaryota</taxon>
        <taxon>Fungi</taxon>
        <taxon>Dikarya</taxon>
        <taxon>Ascomycota</taxon>
        <taxon>Pezizomycotina</taxon>
        <taxon>Sordariomycetes</taxon>
        <taxon>Hypocreomycetidae</taxon>
        <taxon>Hypocreales</taxon>
        <taxon>Nectriaceae</taxon>
        <taxon>Fusarium</taxon>
        <taxon>Fusarium oxysporum species complex</taxon>
    </lineage>
</organism>
<evidence type="ECO:0000313" key="1">
    <source>
        <dbReference type="EMBL" id="EXA31528.1"/>
    </source>
</evidence>
<dbReference type="AlphaFoldDB" id="W9NFI5"/>
<dbReference type="Proteomes" id="UP000030751">
    <property type="component" value="Unassembled WGS sequence"/>
</dbReference>
<reference evidence="1" key="1">
    <citation type="submission" date="2011-10" db="EMBL/GenBank/DDBJ databases">
        <title>The Genome Sequence of Fusarium oxysporum HDV247.</title>
        <authorList>
            <consortium name="The Broad Institute Genome Sequencing Platform"/>
            <person name="Ma L.-J."/>
            <person name="Gale L.R."/>
            <person name="Schwartz D.C."/>
            <person name="Zhou S."/>
            <person name="Corby-Kistler H."/>
            <person name="Young S.K."/>
            <person name="Zeng Q."/>
            <person name="Gargeya S."/>
            <person name="Fitzgerald M."/>
            <person name="Haas B."/>
            <person name="Abouelleil A."/>
            <person name="Alvarado L."/>
            <person name="Arachchi H.M."/>
            <person name="Berlin A."/>
            <person name="Brown A."/>
            <person name="Chapman S.B."/>
            <person name="Chen Z."/>
            <person name="Dunbar C."/>
            <person name="Freedman E."/>
            <person name="Gearin G."/>
            <person name="Goldberg J."/>
            <person name="Griggs A."/>
            <person name="Gujja S."/>
            <person name="Heiman D."/>
            <person name="Howarth C."/>
            <person name="Larson L."/>
            <person name="Lui A."/>
            <person name="MacDonald P.J.P."/>
            <person name="Montmayeur A."/>
            <person name="Murphy C."/>
            <person name="Neiman D."/>
            <person name="Pearson M."/>
            <person name="Priest M."/>
            <person name="Roberts A."/>
            <person name="Saif S."/>
            <person name="Shea T."/>
            <person name="Shenoy N."/>
            <person name="Sisk P."/>
            <person name="Stolte C."/>
            <person name="Sykes S."/>
            <person name="Wortman J."/>
            <person name="Nusbaum C."/>
            <person name="Birren B."/>
        </authorList>
    </citation>
    <scope>NUCLEOTIDE SEQUENCE [LARGE SCALE GENOMIC DNA]</scope>
    <source>
        <strain evidence="1">HDV247</strain>
    </source>
</reference>
<sequence>MAGLRPDQSEARKFTTILKMFSSVREADRKAFQVGS</sequence>
<reference evidence="1" key="2">
    <citation type="submission" date="2012-05" db="EMBL/GenBank/DDBJ databases">
        <title>Annotation of the Genome Sequence of Fusarium oxysporum HDV247.</title>
        <authorList>
            <consortium name="The Broad Institute Genomics Platform"/>
            <person name="Ma L.-J."/>
            <person name="Corby-Kistler H."/>
            <person name="Broz K."/>
            <person name="Gale L.R."/>
            <person name="Jonkers W."/>
            <person name="O'Donnell K."/>
            <person name="Ploetz R."/>
            <person name="Steinberg C."/>
            <person name="Schwartz D.C."/>
            <person name="VanEtten H."/>
            <person name="Zhou S."/>
            <person name="Young S.K."/>
            <person name="Zeng Q."/>
            <person name="Gargeya S."/>
            <person name="Fitzgerald M."/>
            <person name="Abouelleil A."/>
            <person name="Alvarado L."/>
            <person name="Chapman S.B."/>
            <person name="Gainer-Dewar J."/>
            <person name="Goldberg J."/>
            <person name="Griggs A."/>
            <person name="Gujja S."/>
            <person name="Hansen M."/>
            <person name="Howarth C."/>
            <person name="Imamovic A."/>
            <person name="Ireland A."/>
            <person name="Larimer J."/>
            <person name="McCowan C."/>
            <person name="Murphy C."/>
            <person name="Pearson M."/>
            <person name="Poon T.W."/>
            <person name="Priest M."/>
            <person name="Roberts A."/>
            <person name="Saif S."/>
            <person name="Shea T."/>
            <person name="Sykes S."/>
            <person name="Wortman J."/>
            <person name="Nusbaum C."/>
            <person name="Birren B."/>
        </authorList>
    </citation>
    <scope>NUCLEOTIDE SEQUENCE</scope>
    <source>
        <strain evidence="1">HDV247</strain>
    </source>
</reference>
<accession>W9NFI5</accession>
<protein>
    <submittedName>
        <fullName evidence="1">Uncharacterized protein</fullName>
    </submittedName>
</protein>
<dbReference type="HOGENOM" id="CLU_3359704_0_0_1"/>